<name>A0A2P2JUN8_RHIMU</name>
<protein>
    <submittedName>
        <fullName evidence="1">Vesicle-associated protein 4-2</fullName>
    </submittedName>
</protein>
<organism evidence="1">
    <name type="scientific">Rhizophora mucronata</name>
    <name type="common">Asiatic mangrove</name>
    <dbReference type="NCBI Taxonomy" id="61149"/>
    <lineage>
        <taxon>Eukaryota</taxon>
        <taxon>Viridiplantae</taxon>
        <taxon>Streptophyta</taxon>
        <taxon>Embryophyta</taxon>
        <taxon>Tracheophyta</taxon>
        <taxon>Spermatophyta</taxon>
        <taxon>Magnoliopsida</taxon>
        <taxon>eudicotyledons</taxon>
        <taxon>Gunneridae</taxon>
        <taxon>Pentapetalae</taxon>
        <taxon>rosids</taxon>
        <taxon>fabids</taxon>
        <taxon>Malpighiales</taxon>
        <taxon>Rhizophoraceae</taxon>
        <taxon>Rhizophora</taxon>
    </lineage>
</organism>
<accession>A0A2P2JUN8</accession>
<dbReference type="AlphaFoldDB" id="A0A2P2JUN8"/>
<dbReference type="EMBL" id="GGEC01016682">
    <property type="protein sequence ID" value="MBW97165.1"/>
    <property type="molecule type" value="Transcribed_RNA"/>
</dbReference>
<proteinExistence type="predicted"/>
<sequence length="69" mass="7767">MHRPGAVLASGESIIATIYKFVELLTNNEKPMEQKSRAKFKIISLKVKGAMDYVPKLMRKVLILVSTCM</sequence>
<reference evidence="1" key="1">
    <citation type="submission" date="2018-02" db="EMBL/GenBank/DDBJ databases">
        <title>Rhizophora mucronata_Transcriptome.</title>
        <authorList>
            <person name="Meera S.P."/>
            <person name="Sreeshan A."/>
            <person name="Augustine A."/>
        </authorList>
    </citation>
    <scope>NUCLEOTIDE SEQUENCE</scope>
    <source>
        <tissue evidence="1">Leaf</tissue>
    </source>
</reference>
<evidence type="ECO:0000313" key="1">
    <source>
        <dbReference type="EMBL" id="MBW97165.1"/>
    </source>
</evidence>